<reference evidence="1 2" key="1">
    <citation type="journal article" date="2019" name="Environ. Microbiol.">
        <title>At the nexus of three kingdoms: the genome of the mycorrhizal fungus Gigaspora margarita provides insights into plant, endobacterial and fungal interactions.</title>
        <authorList>
            <person name="Venice F."/>
            <person name="Ghignone S."/>
            <person name="Salvioli di Fossalunga A."/>
            <person name="Amselem J."/>
            <person name="Novero M."/>
            <person name="Xianan X."/>
            <person name="Sedzielewska Toro K."/>
            <person name="Morin E."/>
            <person name="Lipzen A."/>
            <person name="Grigoriev I.V."/>
            <person name="Henrissat B."/>
            <person name="Martin F.M."/>
            <person name="Bonfante P."/>
        </authorList>
    </citation>
    <scope>NUCLEOTIDE SEQUENCE [LARGE SCALE GENOMIC DNA]</scope>
    <source>
        <strain evidence="1 2">BEG34</strain>
    </source>
</reference>
<dbReference type="EMBL" id="WTPW01000449">
    <property type="protein sequence ID" value="KAF0510190.1"/>
    <property type="molecule type" value="Genomic_DNA"/>
</dbReference>
<dbReference type="AlphaFoldDB" id="A0A8H4ALJ1"/>
<sequence length="186" mass="20879">MTGQNTTQDLSSVNQCKQICQSNSLPKESKIIEGNSSINQDQTKENRYISSQGPLPSTVQVQESDISSKIKTPYNQKIEQGMIQEVILFIQKRKSLTLSDAKASSFRETNISETHDSNVKVNNDKDGQELAQLFSDAETAEGKTIKAKQKEVICWYTYRKAYQNSVADIRSKTGVSEKTAKNKFML</sequence>
<comment type="caution">
    <text evidence="1">The sequence shown here is derived from an EMBL/GenBank/DDBJ whole genome shotgun (WGS) entry which is preliminary data.</text>
</comment>
<dbReference type="Proteomes" id="UP000439903">
    <property type="component" value="Unassembled WGS sequence"/>
</dbReference>
<accession>A0A8H4ALJ1</accession>
<dbReference type="OrthoDB" id="2430975at2759"/>
<protein>
    <submittedName>
        <fullName evidence="1">Uncharacterized protein</fullName>
    </submittedName>
</protein>
<gene>
    <name evidence="1" type="ORF">F8M41_018448</name>
</gene>
<evidence type="ECO:0000313" key="2">
    <source>
        <dbReference type="Proteomes" id="UP000439903"/>
    </source>
</evidence>
<name>A0A8H4ALJ1_GIGMA</name>
<keyword evidence="2" id="KW-1185">Reference proteome</keyword>
<organism evidence="1 2">
    <name type="scientific">Gigaspora margarita</name>
    <dbReference type="NCBI Taxonomy" id="4874"/>
    <lineage>
        <taxon>Eukaryota</taxon>
        <taxon>Fungi</taxon>
        <taxon>Fungi incertae sedis</taxon>
        <taxon>Mucoromycota</taxon>
        <taxon>Glomeromycotina</taxon>
        <taxon>Glomeromycetes</taxon>
        <taxon>Diversisporales</taxon>
        <taxon>Gigasporaceae</taxon>
        <taxon>Gigaspora</taxon>
    </lineage>
</organism>
<evidence type="ECO:0000313" key="1">
    <source>
        <dbReference type="EMBL" id="KAF0510190.1"/>
    </source>
</evidence>
<proteinExistence type="predicted"/>